<name>A0A2T9YW99_9FUNG</name>
<keyword evidence="9" id="KW-1185">Reference proteome</keyword>
<comment type="caution">
    <text evidence="8">The sequence shown here is derived from an EMBL/GenBank/DDBJ whole genome shotgun (WGS) entry which is preliminary data.</text>
</comment>
<evidence type="ECO:0000256" key="2">
    <source>
        <dbReference type="ARBA" id="ARBA00004267"/>
    </source>
</evidence>
<accession>A0A2T9YW99</accession>
<gene>
    <name evidence="8" type="ORF">BB559_002330</name>
</gene>
<dbReference type="PANTHER" id="PTHR28520">
    <property type="entry name" value="MITOTIC-SPINDLE ORGANIZING PROTEIN 1"/>
    <property type="match status" value="1"/>
</dbReference>
<evidence type="ECO:0000256" key="6">
    <source>
        <dbReference type="ARBA" id="ARBA00023212"/>
    </source>
</evidence>
<dbReference type="PANTHER" id="PTHR28520:SF2">
    <property type="entry name" value="MITOTIC-SPINDLE ORGANIZING PROTEIN 1"/>
    <property type="match status" value="1"/>
</dbReference>
<evidence type="ECO:0000256" key="4">
    <source>
        <dbReference type="ARBA" id="ARBA00016992"/>
    </source>
</evidence>
<dbReference type="Pfam" id="PF12554">
    <property type="entry name" value="MOZART1"/>
    <property type="match status" value="1"/>
</dbReference>
<reference evidence="8 9" key="1">
    <citation type="journal article" date="2018" name="MBio">
        <title>Comparative Genomics Reveals the Core Gene Toolbox for the Fungus-Insect Symbiosis.</title>
        <authorList>
            <person name="Wang Y."/>
            <person name="Stata M."/>
            <person name="Wang W."/>
            <person name="Stajich J.E."/>
            <person name="White M.M."/>
            <person name="Moncalvo J.M."/>
        </authorList>
    </citation>
    <scope>NUCLEOTIDE SEQUENCE [LARGE SCALE GENOMIC DNA]</scope>
    <source>
        <strain evidence="8 9">AUS-77-4</strain>
    </source>
</reference>
<dbReference type="GO" id="GO:0031021">
    <property type="term" value="C:interphase microtubule organizing center"/>
    <property type="evidence" value="ECO:0007669"/>
    <property type="project" value="TreeGrafter"/>
</dbReference>
<protein>
    <recommendedName>
        <fullName evidence="4">Mitotic-spindle organizing protein 1</fullName>
    </recommendedName>
    <alternativeName>
        <fullName evidence="7">Mitotic-spindle organizing protein associated with a ring of gamma-tubulin 1</fullName>
    </alternativeName>
</protein>
<sequence length="62" mass="6893">MDLGPYSNYIVEGLQEISEILDIELNKDQISSIIRLLNMGANPVAIAAVVKELKAEQTSRNY</sequence>
<dbReference type="GO" id="GO:0090307">
    <property type="term" value="P:mitotic spindle assembly"/>
    <property type="evidence" value="ECO:0007669"/>
    <property type="project" value="TreeGrafter"/>
</dbReference>
<dbReference type="GO" id="GO:0000931">
    <property type="term" value="C:gamma-tubulin ring complex"/>
    <property type="evidence" value="ECO:0007669"/>
    <property type="project" value="InterPro"/>
</dbReference>
<proteinExistence type="inferred from homology"/>
<keyword evidence="6" id="KW-0206">Cytoskeleton</keyword>
<dbReference type="InterPro" id="IPR022214">
    <property type="entry name" value="MZT1"/>
</dbReference>
<evidence type="ECO:0000256" key="1">
    <source>
        <dbReference type="ARBA" id="ARBA00003060"/>
    </source>
</evidence>
<evidence type="ECO:0000313" key="8">
    <source>
        <dbReference type="EMBL" id="PVU96622.1"/>
    </source>
</evidence>
<keyword evidence="5" id="KW-0963">Cytoplasm</keyword>
<comment type="function">
    <text evidence="1">Required for gamma-tubulin complex recruitment to the microtubule organizing center (MTOC).</text>
</comment>
<evidence type="ECO:0000256" key="7">
    <source>
        <dbReference type="ARBA" id="ARBA00029810"/>
    </source>
</evidence>
<comment type="subcellular location">
    <subcellularLocation>
        <location evidence="2">Cytoplasm</location>
        <location evidence="2">Cytoskeleton</location>
        <location evidence="2">Microtubule organizing center</location>
    </subcellularLocation>
</comment>
<dbReference type="GO" id="GO:0051415">
    <property type="term" value="P:microtubule nucleation by interphase microtubule organizing center"/>
    <property type="evidence" value="ECO:0007669"/>
    <property type="project" value="TreeGrafter"/>
</dbReference>
<dbReference type="GO" id="GO:0033566">
    <property type="term" value="P:gamma-tubulin complex localization"/>
    <property type="evidence" value="ECO:0007669"/>
    <property type="project" value="InterPro"/>
</dbReference>
<comment type="similarity">
    <text evidence="3">Belongs to the MOZART1 family.</text>
</comment>
<dbReference type="Proteomes" id="UP000245699">
    <property type="component" value="Unassembled WGS sequence"/>
</dbReference>
<dbReference type="AlphaFoldDB" id="A0A2T9YW99"/>
<dbReference type="EMBL" id="MBFT01000137">
    <property type="protein sequence ID" value="PVU96622.1"/>
    <property type="molecule type" value="Genomic_DNA"/>
</dbReference>
<evidence type="ECO:0000256" key="3">
    <source>
        <dbReference type="ARBA" id="ARBA00011015"/>
    </source>
</evidence>
<evidence type="ECO:0000313" key="9">
    <source>
        <dbReference type="Proteomes" id="UP000245699"/>
    </source>
</evidence>
<dbReference type="OrthoDB" id="48571at2759"/>
<dbReference type="GO" id="GO:0005819">
    <property type="term" value="C:spindle"/>
    <property type="evidence" value="ECO:0007669"/>
    <property type="project" value="TreeGrafter"/>
</dbReference>
<evidence type="ECO:0000256" key="5">
    <source>
        <dbReference type="ARBA" id="ARBA00022490"/>
    </source>
</evidence>
<organism evidence="8 9">
    <name type="scientific">Furculomyces boomerangus</name>
    <dbReference type="NCBI Taxonomy" id="61424"/>
    <lineage>
        <taxon>Eukaryota</taxon>
        <taxon>Fungi</taxon>
        <taxon>Fungi incertae sedis</taxon>
        <taxon>Zoopagomycota</taxon>
        <taxon>Kickxellomycotina</taxon>
        <taxon>Harpellomycetes</taxon>
        <taxon>Harpellales</taxon>
        <taxon>Harpellaceae</taxon>
        <taxon>Furculomyces</taxon>
    </lineage>
</organism>